<keyword evidence="3" id="KW-0804">Transcription</keyword>
<dbReference type="InterPro" id="IPR036388">
    <property type="entry name" value="WH-like_DNA-bd_sf"/>
</dbReference>
<feature type="domain" description="HTH luxR-type" evidence="4">
    <location>
        <begin position="169"/>
        <end position="234"/>
    </location>
</feature>
<dbReference type="Proteomes" id="UP000264217">
    <property type="component" value="Unassembled WGS sequence"/>
</dbReference>
<gene>
    <name evidence="5" type="ORF">D0C36_21080</name>
</gene>
<dbReference type="SMART" id="SM00421">
    <property type="entry name" value="HTH_LUXR"/>
    <property type="match status" value="1"/>
</dbReference>
<dbReference type="PRINTS" id="PR00038">
    <property type="entry name" value="HTHLUXR"/>
</dbReference>
<dbReference type="RefSeq" id="WP_117393708.1">
    <property type="nucleotide sequence ID" value="NZ_QWDC01000004.1"/>
</dbReference>
<sequence>MMKLSEAEQHTKLQAQLFTLDKQYGVNLEMIKIIGDLLPGVVLVNDMRTMKNAYMNRMGCDYLRKSAEELELMGPEYFVDEIFCPKEVSLITHTFKGVIERDDVAETMGFYQKVRPNKQTHWGRFYLSGKLLERNTGQTIMLGMAAAAHNNVLNQVEKILDIESPSPVQFQQFSSLTKREKQVLRLISQGLSNANISDLLYLAPYTIETHRKNINRKLGTKNIRELILIAQRFGL</sequence>
<dbReference type="InterPro" id="IPR016032">
    <property type="entry name" value="Sig_transdc_resp-reg_C-effctor"/>
</dbReference>
<keyword evidence="6" id="KW-1185">Reference proteome</keyword>
<dbReference type="AlphaFoldDB" id="A0A372NMX4"/>
<proteinExistence type="predicted"/>
<dbReference type="GO" id="GO:0003677">
    <property type="term" value="F:DNA binding"/>
    <property type="evidence" value="ECO:0007669"/>
    <property type="project" value="UniProtKB-KW"/>
</dbReference>
<protein>
    <submittedName>
        <fullName evidence="5">LuxR family transcriptional regulator</fullName>
    </submittedName>
</protein>
<dbReference type="EMBL" id="QWDC01000004">
    <property type="protein sequence ID" value="RFZ90294.1"/>
    <property type="molecule type" value="Genomic_DNA"/>
</dbReference>
<dbReference type="PANTHER" id="PTHR44688">
    <property type="entry name" value="DNA-BINDING TRANSCRIPTIONAL ACTIVATOR DEVR_DOSR"/>
    <property type="match status" value="1"/>
</dbReference>
<dbReference type="CDD" id="cd06170">
    <property type="entry name" value="LuxR_C_like"/>
    <property type="match status" value="1"/>
</dbReference>
<evidence type="ECO:0000256" key="3">
    <source>
        <dbReference type="ARBA" id="ARBA00023163"/>
    </source>
</evidence>
<keyword evidence="1" id="KW-0805">Transcription regulation</keyword>
<evidence type="ECO:0000259" key="4">
    <source>
        <dbReference type="PROSITE" id="PS50043"/>
    </source>
</evidence>
<evidence type="ECO:0000313" key="6">
    <source>
        <dbReference type="Proteomes" id="UP000264217"/>
    </source>
</evidence>
<evidence type="ECO:0000313" key="5">
    <source>
        <dbReference type="EMBL" id="RFZ90294.1"/>
    </source>
</evidence>
<dbReference type="InterPro" id="IPR000792">
    <property type="entry name" value="Tscrpt_reg_LuxR_C"/>
</dbReference>
<dbReference type="PROSITE" id="PS00622">
    <property type="entry name" value="HTH_LUXR_1"/>
    <property type="match status" value="1"/>
</dbReference>
<dbReference type="PROSITE" id="PS50043">
    <property type="entry name" value="HTH_LUXR_2"/>
    <property type="match status" value="1"/>
</dbReference>
<organism evidence="5 6">
    <name type="scientific">Mucilaginibacter conchicola</name>
    <dbReference type="NCBI Taxonomy" id="2303333"/>
    <lineage>
        <taxon>Bacteria</taxon>
        <taxon>Pseudomonadati</taxon>
        <taxon>Bacteroidota</taxon>
        <taxon>Sphingobacteriia</taxon>
        <taxon>Sphingobacteriales</taxon>
        <taxon>Sphingobacteriaceae</taxon>
        <taxon>Mucilaginibacter</taxon>
    </lineage>
</organism>
<dbReference type="Gene3D" id="1.10.10.10">
    <property type="entry name" value="Winged helix-like DNA-binding domain superfamily/Winged helix DNA-binding domain"/>
    <property type="match status" value="1"/>
</dbReference>
<dbReference type="SUPFAM" id="SSF46894">
    <property type="entry name" value="C-terminal effector domain of the bipartite response regulators"/>
    <property type="match status" value="1"/>
</dbReference>
<comment type="caution">
    <text evidence="5">The sequence shown here is derived from an EMBL/GenBank/DDBJ whole genome shotgun (WGS) entry which is preliminary data.</text>
</comment>
<dbReference type="PANTHER" id="PTHR44688:SF16">
    <property type="entry name" value="DNA-BINDING TRANSCRIPTIONAL ACTIVATOR DEVR_DOSR"/>
    <property type="match status" value="1"/>
</dbReference>
<name>A0A372NMX4_9SPHI</name>
<evidence type="ECO:0000256" key="2">
    <source>
        <dbReference type="ARBA" id="ARBA00023125"/>
    </source>
</evidence>
<accession>A0A372NMX4</accession>
<dbReference type="OrthoDB" id="965844at2"/>
<dbReference type="GO" id="GO:0006355">
    <property type="term" value="P:regulation of DNA-templated transcription"/>
    <property type="evidence" value="ECO:0007669"/>
    <property type="project" value="InterPro"/>
</dbReference>
<keyword evidence="2" id="KW-0238">DNA-binding</keyword>
<reference evidence="5 6" key="1">
    <citation type="submission" date="2018-08" db="EMBL/GenBank/DDBJ databases">
        <title>Mucilaginibacter sp. MYSH2.</title>
        <authorList>
            <person name="Seo T."/>
        </authorList>
    </citation>
    <scope>NUCLEOTIDE SEQUENCE [LARGE SCALE GENOMIC DNA]</scope>
    <source>
        <strain evidence="5 6">MYSH2</strain>
    </source>
</reference>
<evidence type="ECO:0000256" key="1">
    <source>
        <dbReference type="ARBA" id="ARBA00023015"/>
    </source>
</evidence>
<dbReference type="Pfam" id="PF00196">
    <property type="entry name" value="GerE"/>
    <property type="match status" value="1"/>
</dbReference>